<dbReference type="InterPro" id="IPR036443">
    <property type="entry name" value="Znf_RanBP2_sf"/>
</dbReference>
<keyword evidence="3" id="KW-0862">Zinc</keyword>
<evidence type="ECO:0000256" key="2">
    <source>
        <dbReference type="ARBA" id="ARBA00022771"/>
    </source>
</evidence>
<dbReference type="Gene3D" id="3.30.40.10">
    <property type="entry name" value="Zinc/RING finger domain, C3HC4 (zinc finger)"/>
    <property type="match status" value="1"/>
</dbReference>
<proteinExistence type="predicted"/>
<organism evidence="5">
    <name type="scientific">Fopius arisanus</name>
    <dbReference type="NCBI Taxonomy" id="64838"/>
    <lineage>
        <taxon>Eukaryota</taxon>
        <taxon>Metazoa</taxon>
        <taxon>Ecdysozoa</taxon>
        <taxon>Arthropoda</taxon>
        <taxon>Hexapoda</taxon>
        <taxon>Insecta</taxon>
        <taxon>Pterygota</taxon>
        <taxon>Neoptera</taxon>
        <taxon>Endopterygota</taxon>
        <taxon>Hymenoptera</taxon>
        <taxon>Apocrita</taxon>
        <taxon>Ichneumonoidea</taxon>
        <taxon>Braconidae</taxon>
        <taxon>Opiinae</taxon>
        <taxon>Fopius</taxon>
    </lineage>
</organism>
<gene>
    <name evidence="5" type="primary">MDM2</name>
    <name evidence="7" type="synonym">LOC105269765</name>
    <name evidence="5" type="ORF">g.15969</name>
</gene>
<dbReference type="Proteomes" id="UP000694866">
    <property type="component" value="Unplaced"/>
</dbReference>
<dbReference type="GO" id="GO:0008270">
    <property type="term" value="F:zinc ion binding"/>
    <property type="evidence" value="ECO:0007669"/>
    <property type="project" value="UniProtKB-KW"/>
</dbReference>
<name>A0A0C9RFT5_9HYME</name>
<dbReference type="CDD" id="cd16646">
    <property type="entry name" value="mRING-HC-C2H2C4_MDM2-like"/>
    <property type="match status" value="1"/>
</dbReference>
<dbReference type="GO" id="GO:0061630">
    <property type="term" value="F:ubiquitin protein ligase activity"/>
    <property type="evidence" value="ECO:0007669"/>
    <property type="project" value="TreeGrafter"/>
</dbReference>
<dbReference type="InterPro" id="IPR013083">
    <property type="entry name" value="Znf_RING/FYVE/PHD"/>
</dbReference>
<accession>A0A0C9RFT5</accession>
<dbReference type="PANTHER" id="PTHR46858:SF5">
    <property type="entry name" value="E3 UBIQUITIN-PROTEIN LIGASE APD1-RELATED"/>
    <property type="match status" value="1"/>
</dbReference>
<evidence type="ECO:0000256" key="1">
    <source>
        <dbReference type="ARBA" id="ARBA00022723"/>
    </source>
</evidence>
<reference evidence="5" key="1">
    <citation type="submission" date="2015-01" db="EMBL/GenBank/DDBJ databases">
        <title>Transcriptome Assembly of Fopius arisanus.</title>
        <authorList>
            <person name="Geib S."/>
        </authorList>
    </citation>
    <scope>NUCLEOTIDE SEQUENCE</scope>
</reference>
<dbReference type="GO" id="GO:0043066">
    <property type="term" value="P:negative regulation of apoptotic process"/>
    <property type="evidence" value="ECO:0007669"/>
    <property type="project" value="TreeGrafter"/>
</dbReference>
<dbReference type="EMBL" id="GBYB01005881">
    <property type="protein sequence ID" value="JAG75648.1"/>
    <property type="molecule type" value="Transcribed_RNA"/>
</dbReference>
<reference evidence="7" key="2">
    <citation type="submission" date="2025-04" db="UniProtKB">
        <authorList>
            <consortium name="RefSeq"/>
        </authorList>
    </citation>
    <scope>IDENTIFICATION</scope>
    <source>
        <strain evidence="7">USDA-PBARC FA_bdor</strain>
        <tissue evidence="7">Whole organism</tissue>
    </source>
</reference>
<dbReference type="KEGG" id="fas:105269765"/>
<evidence type="ECO:0000313" key="5">
    <source>
        <dbReference type="EMBL" id="JAG75648.1"/>
    </source>
</evidence>
<dbReference type="GO" id="GO:0016567">
    <property type="term" value="P:protein ubiquitination"/>
    <property type="evidence" value="ECO:0007669"/>
    <property type="project" value="TreeGrafter"/>
</dbReference>
<evidence type="ECO:0000313" key="6">
    <source>
        <dbReference type="Proteomes" id="UP000694866"/>
    </source>
</evidence>
<dbReference type="AlphaFoldDB" id="A0A0C9RFT5"/>
<dbReference type="PANTHER" id="PTHR46858">
    <property type="entry name" value="OS05G0521000 PROTEIN"/>
    <property type="match status" value="1"/>
</dbReference>
<evidence type="ECO:0000313" key="7">
    <source>
        <dbReference type="RefSeq" id="XP_011308568.1"/>
    </source>
</evidence>
<dbReference type="OrthoDB" id="24526at2759"/>
<sequence>MSLATPLKRSASASINSDVWEARGSDDEEQGNNEPESKKQKYSWYVTLESETPDGTSEDESDIETVYSVQDEETEFARDTSDTSTNTWISTDTADVSVHVEYDVASMSESDNPFLDGLSSSDPEDIIPQGILAELIESDMDQADNSDDSRSSFDSEIGRADYWTCVQCNMKKNNPLFRYCEKCFQIRKNFFPPRPKWKRRRSKKAPKSLEKSSLEPKNSQEELVKMDSGLGSSQGSQSISEFDSESAASSQCTDITLPTSPSFVKNSDDIVDGISSRFVPNKTLSQCSTPKDSQPDVRIIHIPDAAQPEDDGDNKNCNMCTVNPKDGVFVHGKASHICCCYKCAVKTWKATKYCPICNRKVTNVLKAYIV</sequence>
<dbReference type="SUPFAM" id="SSF90209">
    <property type="entry name" value="Ran binding protein zinc finger-like"/>
    <property type="match status" value="1"/>
</dbReference>
<dbReference type="GO" id="GO:0010468">
    <property type="term" value="P:regulation of gene expression"/>
    <property type="evidence" value="ECO:0007669"/>
    <property type="project" value="TreeGrafter"/>
</dbReference>
<keyword evidence="1" id="KW-0479">Metal-binding</keyword>
<dbReference type="Gene3D" id="2.30.30.380">
    <property type="entry name" value="Zn-finger domain of Sec23/24"/>
    <property type="match status" value="1"/>
</dbReference>
<accession>A0A9R1TGF1</accession>
<feature type="compositionally biased region" description="Basic residues" evidence="4">
    <location>
        <begin position="195"/>
        <end position="206"/>
    </location>
</feature>
<keyword evidence="2" id="KW-0863">Zinc-finger</keyword>
<feature type="compositionally biased region" description="Basic and acidic residues" evidence="4">
    <location>
        <begin position="207"/>
        <end position="220"/>
    </location>
</feature>
<evidence type="ECO:0000256" key="4">
    <source>
        <dbReference type="SAM" id="MobiDB-lite"/>
    </source>
</evidence>
<dbReference type="GeneID" id="105269765"/>
<protein>
    <submittedName>
        <fullName evidence="7">E3 ubiquitin-protein ligase Mdm2</fullName>
    </submittedName>
    <submittedName>
        <fullName evidence="5">MDM2 protein</fullName>
    </submittedName>
</protein>
<feature type="region of interest" description="Disordered" evidence="4">
    <location>
        <begin position="1"/>
        <end position="44"/>
    </location>
</feature>
<dbReference type="RefSeq" id="XP_011308568.1">
    <property type="nucleotide sequence ID" value="XM_011310266.1"/>
</dbReference>
<keyword evidence="6" id="KW-1185">Reference proteome</keyword>
<feature type="region of interest" description="Disordered" evidence="4">
    <location>
        <begin position="195"/>
        <end position="220"/>
    </location>
</feature>
<evidence type="ECO:0000256" key="3">
    <source>
        <dbReference type="ARBA" id="ARBA00022833"/>
    </source>
</evidence>
<dbReference type="Pfam" id="PF13920">
    <property type="entry name" value="zf-C3HC4_3"/>
    <property type="match status" value="1"/>
</dbReference>